<keyword evidence="1" id="KW-1133">Transmembrane helix</keyword>
<evidence type="ECO:0000256" key="1">
    <source>
        <dbReference type="SAM" id="Phobius"/>
    </source>
</evidence>
<reference evidence="2 3" key="1">
    <citation type="submission" date="2018-02" db="EMBL/GenBank/DDBJ databases">
        <title>The genomes of Aspergillus section Nigri reveals drivers in fungal speciation.</title>
        <authorList>
            <consortium name="DOE Joint Genome Institute"/>
            <person name="Vesth T.C."/>
            <person name="Nybo J."/>
            <person name="Theobald S."/>
            <person name="Brandl J."/>
            <person name="Frisvad J.C."/>
            <person name="Nielsen K.F."/>
            <person name="Lyhne E.K."/>
            <person name="Kogle M.E."/>
            <person name="Kuo A."/>
            <person name="Riley R."/>
            <person name="Clum A."/>
            <person name="Nolan M."/>
            <person name="Lipzen A."/>
            <person name="Salamov A."/>
            <person name="Henrissat B."/>
            <person name="Wiebenga A."/>
            <person name="De vries R.P."/>
            <person name="Grigoriev I.V."/>
            <person name="Mortensen U.H."/>
            <person name="Andersen M.R."/>
            <person name="Baker S.E."/>
        </authorList>
    </citation>
    <scope>NUCLEOTIDE SEQUENCE [LARGE SCALE GENOMIC DNA]</scope>
    <source>
        <strain evidence="2 3">CBS 313.89</strain>
    </source>
</reference>
<name>A0A8G1RP47_9EURO</name>
<evidence type="ECO:0000313" key="3">
    <source>
        <dbReference type="Proteomes" id="UP000249789"/>
    </source>
</evidence>
<sequence length="133" mass="14709">MSQREFVILVDTTADMLALRDAPESDPDYSNVDGQVQANIFADPIPIVMIPLDQLDPRPSVRNMACLPQINPKEPPYTDAGLTREEMEALVARYRRQGRADEGVDGGSFLIGFGVATVLLWASVSWLWSLVFA</sequence>
<dbReference type="Proteomes" id="UP000249789">
    <property type="component" value="Unassembled WGS sequence"/>
</dbReference>
<accession>A0A8G1RP47</accession>
<organism evidence="2 3">
    <name type="scientific">Aspergillus fijiensis CBS 313.89</name>
    <dbReference type="NCBI Taxonomy" id="1448319"/>
    <lineage>
        <taxon>Eukaryota</taxon>
        <taxon>Fungi</taxon>
        <taxon>Dikarya</taxon>
        <taxon>Ascomycota</taxon>
        <taxon>Pezizomycotina</taxon>
        <taxon>Eurotiomycetes</taxon>
        <taxon>Eurotiomycetidae</taxon>
        <taxon>Eurotiales</taxon>
        <taxon>Aspergillaceae</taxon>
        <taxon>Aspergillus</taxon>
    </lineage>
</organism>
<dbReference type="OrthoDB" id="10450524at2759"/>
<dbReference type="AlphaFoldDB" id="A0A8G1RP47"/>
<dbReference type="RefSeq" id="XP_040800905.1">
    <property type="nucleotide sequence ID" value="XM_040948653.1"/>
</dbReference>
<protein>
    <submittedName>
        <fullName evidence="2">Uncharacterized protein</fullName>
    </submittedName>
</protein>
<dbReference type="EMBL" id="KZ824646">
    <property type="protein sequence ID" value="RAK76895.1"/>
    <property type="molecule type" value="Genomic_DNA"/>
</dbReference>
<keyword evidence="1" id="KW-0812">Transmembrane</keyword>
<gene>
    <name evidence="2" type="ORF">BO72DRAFT_496802</name>
</gene>
<dbReference type="VEuPathDB" id="FungiDB:BO72DRAFT_496802"/>
<proteinExistence type="predicted"/>
<keyword evidence="1" id="KW-0472">Membrane</keyword>
<dbReference type="GeneID" id="63865986"/>
<evidence type="ECO:0000313" key="2">
    <source>
        <dbReference type="EMBL" id="RAK76895.1"/>
    </source>
</evidence>
<feature type="transmembrane region" description="Helical" evidence="1">
    <location>
        <begin position="103"/>
        <end position="128"/>
    </location>
</feature>
<keyword evidence="3" id="KW-1185">Reference proteome</keyword>